<dbReference type="AlphaFoldDB" id="J9FAQ6"/>
<evidence type="ECO:0008006" key="2">
    <source>
        <dbReference type="Google" id="ProtNLM"/>
    </source>
</evidence>
<dbReference type="Gene3D" id="2.60.120.200">
    <property type="match status" value="1"/>
</dbReference>
<protein>
    <recommendedName>
        <fullName evidence="2">LamG domain-containing protein</fullName>
    </recommendedName>
</protein>
<proteinExistence type="predicted"/>
<comment type="caution">
    <text evidence="1">The sequence shown here is derived from an EMBL/GenBank/DDBJ whole genome shotgun (WGS) entry which is preliminary data.</text>
</comment>
<feature type="non-terminal residue" evidence="1">
    <location>
        <position position="1"/>
    </location>
</feature>
<feature type="non-terminal residue" evidence="1">
    <location>
        <position position="166"/>
    </location>
</feature>
<dbReference type="InterPro" id="IPR013320">
    <property type="entry name" value="ConA-like_dom_sf"/>
</dbReference>
<evidence type="ECO:0000313" key="1">
    <source>
        <dbReference type="EMBL" id="EJW91991.1"/>
    </source>
</evidence>
<organism evidence="1">
    <name type="scientific">gut metagenome</name>
    <dbReference type="NCBI Taxonomy" id="749906"/>
    <lineage>
        <taxon>unclassified sequences</taxon>
        <taxon>metagenomes</taxon>
        <taxon>organismal metagenomes</taxon>
    </lineage>
</organism>
<dbReference type="SUPFAM" id="SSF49899">
    <property type="entry name" value="Concanavalin A-like lectins/glucanases"/>
    <property type="match status" value="1"/>
</dbReference>
<accession>J9FAQ6</accession>
<reference evidence="1" key="1">
    <citation type="journal article" date="2012" name="PLoS ONE">
        <title>Gene sets for utilization of primary and secondary nutrition supplies in the distal gut of endangered iberian lynx.</title>
        <authorList>
            <person name="Alcaide M."/>
            <person name="Messina E."/>
            <person name="Richter M."/>
            <person name="Bargiela R."/>
            <person name="Peplies J."/>
            <person name="Huws S.A."/>
            <person name="Newbold C.J."/>
            <person name="Golyshin P.N."/>
            <person name="Simon M.A."/>
            <person name="Lopez G."/>
            <person name="Yakimov M.M."/>
            <person name="Ferrer M."/>
        </authorList>
    </citation>
    <scope>NUCLEOTIDE SEQUENCE</scope>
</reference>
<sequence>LPLIESRSMVYLVIHKPIRILKVLRFNNHGIKVGLPAGTKFNSVTYEALIHPTTFGDNNTIMGREGTLIFRVGDLGGGLPRDIPQIAGKKEFKSPNKLEKNNWYHMAFSYDQPSGKAVMYINGSKVAEATWDTPEFDFGSPSDFFIGKVVGFKWGERPFYGEMSEI</sequence>
<dbReference type="EMBL" id="AMCI01007825">
    <property type="protein sequence ID" value="EJW91991.1"/>
    <property type="molecule type" value="Genomic_DNA"/>
</dbReference>
<gene>
    <name evidence="1" type="ORF">EVA_19902</name>
</gene>
<dbReference type="Pfam" id="PF13385">
    <property type="entry name" value="Laminin_G_3"/>
    <property type="match status" value="1"/>
</dbReference>
<name>J9FAQ6_9ZZZZ</name>